<dbReference type="Pfam" id="PF16134">
    <property type="entry name" value="THOC2_N"/>
    <property type="match status" value="1"/>
</dbReference>
<evidence type="ECO:0000256" key="4">
    <source>
        <dbReference type="ARBA" id="ARBA00023242"/>
    </source>
</evidence>
<feature type="domain" description="THO complex subunitTHOC2 C-terminal" evidence="6">
    <location>
        <begin position="1230"/>
        <end position="1536"/>
    </location>
</feature>
<feature type="compositionally biased region" description="Basic and acidic residues" evidence="5">
    <location>
        <begin position="582"/>
        <end position="598"/>
    </location>
</feature>
<feature type="region of interest" description="Disordered" evidence="5">
    <location>
        <begin position="1261"/>
        <end position="1284"/>
    </location>
</feature>
<organism evidence="9 10">
    <name type="scientific">Pseudopithomyces chartarum</name>
    <dbReference type="NCBI Taxonomy" id="1892770"/>
    <lineage>
        <taxon>Eukaryota</taxon>
        <taxon>Fungi</taxon>
        <taxon>Dikarya</taxon>
        <taxon>Ascomycota</taxon>
        <taxon>Pezizomycotina</taxon>
        <taxon>Dothideomycetes</taxon>
        <taxon>Pleosporomycetidae</taxon>
        <taxon>Pleosporales</taxon>
        <taxon>Massarineae</taxon>
        <taxon>Didymosphaeriaceae</taxon>
        <taxon>Pseudopithomyces</taxon>
    </lineage>
</organism>
<evidence type="ECO:0000259" key="6">
    <source>
        <dbReference type="Pfam" id="PF11262"/>
    </source>
</evidence>
<evidence type="ECO:0000256" key="1">
    <source>
        <dbReference type="ARBA" id="ARBA00004123"/>
    </source>
</evidence>
<feature type="compositionally biased region" description="Polar residues" evidence="5">
    <location>
        <begin position="1588"/>
        <end position="1603"/>
    </location>
</feature>
<feature type="compositionally biased region" description="Basic and acidic residues" evidence="5">
    <location>
        <begin position="1275"/>
        <end position="1284"/>
    </location>
</feature>
<comment type="similarity">
    <text evidence="2">Belongs to the THOC2 family.</text>
</comment>
<evidence type="ECO:0000259" key="7">
    <source>
        <dbReference type="Pfam" id="PF11732"/>
    </source>
</evidence>
<feature type="compositionally biased region" description="Basic and acidic residues" evidence="5">
    <location>
        <begin position="1808"/>
        <end position="1837"/>
    </location>
</feature>
<feature type="compositionally biased region" description="Basic and acidic residues" evidence="5">
    <location>
        <begin position="1866"/>
        <end position="1879"/>
    </location>
</feature>
<feature type="compositionally biased region" description="Polar residues" evidence="5">
    <location>
        <begin position="2133"/>
        <end position="2153"/>
    </location>
</feature>
<dbReference type="GO" id="GO:0006397">
    <property type="term" value="P:mRNA processing"/>
    <property type="evidence" value="ECO:0007669"/>
    <property type="project" value="InterPro"/>
</dbReference>
<feature type="region of interest" description="Disordered" evidence="5">
    <location>
        <begin position="1548"/>
        <end position="2351"/>
    </location>
</feature>
<dbReference type="Pfam" id="PF11262">
    <property type="entry name" value="Tho2"/>
    <property type="match status" value="1"/>
</dbReference>
<feature type="compositionally biased region" description="Basic and acidic residues" evidence="5">
    <location>
        <begin position="1710"/>
        <end position="1720"/>
    </location>
</feature>
<accession>A0AAN6RED2</accession>
<feature type="compositionally biased region" description="Polar residues" evidence="5">
    <location>
        <begin position="2104"/>
        <end position="2121"/>
    </location>
</feature>
<dbReference type="Pfam" id="PF11732">
    <property type="entry name" value="Thoc2"/>
    <property type="match status" value="1"/>
</dbReference>
<dbReference type="GO" id="GO:0003729">
    <property type="term" value="F:mRNA binding"/>
    <property type="evidence" value="ECO:0007669"/>
    <property type="project" value="TreeGrafter"/>
</dbReference>
<evidence type="ECO:0000256" key="3">
    <source>
        <dbReference type="ARBA" id="ARBA00019596"/>
    </source>
</evidence>
<feature type="compositionally biased region" description="Basic and acidic residues" evidence="5">
    <location>
        <begin position="2030"/>
        <end position="2043"/>
    </location>
</feature>
<comment type="subcellular location">
    <subcellularLocation>
        <location evidence="1">Nucleus</location>
    </subcellularLocation>
</comment>
<dbReference type="InterPro" id="IPR032302">
    <property type="entry name" value="THOC2_N"/>
</dbReference>
<protein>
    <recommendedName>
        <fullName evidence="3">THO complex subunit 2</fullName>
    </recommendedName>
</protein>
<sequence length="2351" mass="264893">MAPQGKRKRGDRSYSYDEESSGRPSPHRPHNLALGSPQQNHSSPRGGRRGSRNGGRGGYPNTGNHNGSHSGSHNGNQNPGAVQQSPTAMSPPANTPLSTPRPAPPPIPSQPQPPKEAPFKPSSTHVPESNEHLTPARVANWSPDARNAVVQAAITAQRAGDGFNLNIVFFEIIHAAGERLMSPKELGSVVRDIVTGPSDDLVDPVISFLDCISSYKELDPHHAADRPYTDPIQQLLIETAIDPNRMRHQLEEKLLQETQLVRPTFHKIGIRATTNAMYRQANYNLLREETEGYSKLMTEYFTTVNDQSASPDVASVTFERVNALIGTFDLDVGRVLDVTLDVFANLLVKHHRFFIKYLRVSTWWPTQLGTDDVEWQEPEVKTLPNWALPSSETSYYTDEEKEEQIRLREARDIKFWKRVAEKGERTAIQTFFELGSRPITRHLRETDDANANNAQPRKSASQEWAEHWIADTGMLPPLGNEVAAQLLGFKLQFYASDLRDANDSLPDNLIYLAALLIKIGFISITDLWEHLYPQGEDLDKLQARLTAEKEEKEARRRGKTANALTMAGALSDDGPSVPALARLRDAESKPPSKQESERNTPTQSDEEPKPALPEPVDQKVALLRSLLCIGAIPEALFIIGRNKWMLELYPDLHPYIFRLVHHSLSKVYESSRPVPPSQVPNSTKGSAGGSATRASDYVPRRTLRWAKPELRDAGDGIDYRFYWDDWADNVPICQTVDDVFLMCYSFLGLVGPECGRDVLLLTKLARIGKKSIMDDSSSQNKKRWSDLLTTLLMPALTFTGENPGVVNEMWELLKRFDTATRYTIYYQWEQSFKPAMKAAFKDVIHKTNQILNRISNTNTKQMGRAIAKLAYACPVKVFKQALERGQQYMNMIEALVACSNYLTEMGYDCLTFSLVVNITSGNRPTTQSDGMLTEGWLKNAAIFVAKVYTKYSGRMDPRPILEYISSQLLDREGELFVMKVLEELITSMGGVSLSGALSEESVLALCAGPRLRRFTLEKLGDNRYKGFVQKPAERLMNHFRDSALAPPILIALADQVQAYLYRENQQKVPDKVVLFNFDNLKLNFMQFLEFLRHHLTTEDFDTQIPNLVDLMSEYYLETEFAFHIARDSISAKANAIRLQPRPVIDVTDEDTKMEEAPQTDNEPSKEDPVASTDETGDVEMGDAAAASANLETSEGTKAREGLVTNTKPNAEIESLVTQLQAALPDKFGNHPCPTFHVTFWQLLLHDVQDPKNDAIKKQYQDAKERTIANASSTTDNRRKPSDINAIREARKDAEKFITEHEDFVREAELIQSSLRDEMHFWFPDVGSMDQSLHMTLLQDCFLARARMSLQDAQYSAAMLFFMHKSKVPKFRLIKLLDDLFNTGRLSAMLFSMSEDESKNIGRFMNDILYELGRWHGSEDIYKQFECVKVLNDEGRPKNPESFLKYHEFRSLLAKWLNKVHDALHACMRHSESGNKSLKTTAQYTELRNSINILKAVAPSFPRTRENAATLKEDLKFYDKEANEPRADIRVAASSLQYEFKRNEKRLQSHNMFISGKEDPKEPTPVRSGTPASVRTPDIRDQGPKKLSASAQSFQPKAPTTNGFSKLPVERNDSEDRKMTTASSSTPTSTTRLNGHDSSRLTPHAPEHSASQQLPNRDHIKRPGPGPSPASVNSTPVPPRPDSRAAYQAQQASRISHNLPTRPDTQPLRPRLNDRPGERLAEYGQAHGRHDTRINGPSDYGRLDRPGVQQGRSVSPGRQSRPMSQDRANAPIDRPEWPTRETRDYDDRSLRGPAREVRAPADRNAQYGDNHRDHRDNRDNRDQRDYRMREPHRERNDSRGPPQLPNTPVDNRNRPHAGSVSTPNDTLSHRRDTPSHHNDRSAIAARTPNNAGPAPSINPQRAALIEQEVNMERGPPARASYTKDDRVNPERAAHIPDNRSRNTPVRSDREGRDSRSSYEKEGDRPSRDVRGSFPEAGDRHGHDSRNTFMKDDQNRTPSGRPDRSDERDMRRGPPTDRHDERTLPPYFGNDNRNDSRRDYRDDRSQPQPYPNTRDRRDEFSSTAPTGPRSGRDGPSSGSLHVSREMFQPSQSTRPGMSRQDPSYGRLNQPSESIPSGPRNPSSDSRDIRSHAPAQVQNSGPIAPQQSGVHPSRMSNFDGPGSRAPSGPLPPPLQTDIVNAPSGPRGSGRTPLPSPSTIRGGPPTGPAGADRHVRRQDSRNQLGAINNLLSQGGQPPAPNSAQTLPPSGPPPERSGERGQGERSHRRDERRNREDEHKGEERSREKRDGSRRDRESRGGEREGGRESSHRERSERSDRDRRDDRRKDDRERERGEKRSRDPKDQPHGDSKRSRR</sequence>
<feature type="compositionally biased region" description="Polar residues" evidence="5">
    <location>
        <begin position="2217"/>
        <end position="2242"/>
    </location>
</feature>
<feature type="compositionally biased region" description="Basic and acidic residues" evidence="5">
    <location>
        <begin position="1607"/>
        <end position="1618"/>
    </location>
</feature>
<feature type="region of interest" description="Disordered" evidence="5">
    <location>
        <begin position="1144"/>
        <end position="1177"/>
    </location>
</feature>
<dbReference type="PANTHER" id="PTHR21597:SF0">
    <property type="entry name" value="THO COMPLEX SUBUNIT 2"/>
    <property type="match status" value="1"/>
</dbReference>
<feature type="compositionally biased region" description="Low complexity" evidence="5">
    <location>
        <begin position="2065"/>
        <end position="2077"/>
    </location>
</feature>
<feature type="compositionally biased region" description="Basic and acidic residues" evidence="5">
    <location>
        <begin position="1920"/>
        <end position="2021"/>
    </location>
</feature>
<feature type="region of interest" description="Disordered" evidence="5">
    <location>
        <begin position="549"/>
        <end position="613"/>
    </location>
</feature>
<gene>
    <name evidence="9" type="ORF">GRF29_161g491761</name>
</gene>
<feature type="compositionally biased region" description="Low complexity" evidence="5">
    <location>
        <begin position="1619"/>
        <end position="1630"/>
    </location>
</feature>
<feature type="domain" description="THO complex subunit 2 N-terminal" evidence="8">
    <location>
        <begin position="133"/>
        <end position="864"/>
    </location>
</feature>
<dbReference type="InterPro" id="IPR021418">
    <property type="entry name" value="THO_THOC2_C"/>
</dbReference>
<feature type="compositionally biased region" description="Polar residues" evidence="5">
    <location>
        <begin position="1749"/>
        <end position="1766"/>
    </location>
</feature>
<dbReference type="GO" id="GO:0000445">
    <property type="term" value="C:THO complex part of transcription export complex"/>
    <property type="evidence" value="ECO:0007669"/>
    <property type="project" value="TreeGrafter"/>
</dbReference>
<proteinExistence type="inferred from homology"/>
<comment type="caution">
    <text evidence="9">The sequence shown here is derived from an EMBL/GenBank/DDBJ whole genome shotgun (WGS) entry which is preliminary data.</text>
</comment>
<feature type="domain" description="THO complex subunitTHOC2 N-terminal" evidence="7">
    <location>
        <begin position="866"/>
        <end position="939"/>
    </location>
</feature>
<name>A0AAN6RED2_9PLEO</name>
<evidence type="ECO:0000256" key="5">
    <source>
        <dbReference type="SAM" id="MobiDB-lite"/>
    </source>
</evidence>
<feature type="compositionally biased region" description="Polar residues" evidence="5">
    <location>
        <begin position="77"/>
        <end position="88"/>
    </location>
</feature>
<dbReference type="InterPro" id="IPR021726">
    <property type="entry name" value="THO_THOC2_N"/>
</dbReference>
<dbReference type="GO" id="GO:0006406">
    <property type="term" value="P:mRNA export from nucleus"/>
    <property type="evidence" value="ECO:0007669"/>
    <property type="project" value="InterPro"/>
</dbReference>
<feature type="compositionally biased region" description="Low complexity" evidence="5">
    <location>
        <begin position="63"/>
        <end position="76"/>
    </location>
</feature>
<evidence type="ECO:0000313" key="9">
    <source>
        <dbReference type="EMBL" id="KAK3202205.1"/>
    </source>
</evidence>
<dbReference type="PANTHER" id="PTHR21597">
    <property type="entry name" value="THO2 PROTEIN"/>
    <property type="match status" value="1"/>
</dbReference>
<dbReference type="Proteomes" id="UP001280581">
    <property type="component" value="Unassembled WGS sequence"/>
</dbReference>
<evidence type="ECO:0000313" key="10">
    <source>
        <dbReference type="Proteomes" id="UP001280581"/>
    </source>
</evidence>
<evidence type="ECO:0000256" key="2">
    <source>
        <dbReference type="ARBA" id="ARBA00007857"/>
    </source>
</evidence>
<feature type="compositionally biased region" description="Basic and acidic residues" evidence="5">
    <location>
        <begin position="2207"/>
        <end position="2216"/>
    </location>
</feature>
<keyword evidence="4" id="KW-0539">Nucleus</keyword>
<dbReference type="EMBL" id="WVTA01000014">
    <property type="protein sequence ID" value="KAK3202205.1"/>
    <property type="molecule type" value="Genomic_DNA"/>
</dbReference>
<feature type="compositionally biased region" description="Pro residues" evidence="5">
    <location>
        <begin position="99"/>
        <end position="116"/>
    </location>
</feature>
<keyword evidence="10" id="KW-1185">Reference proteome</keyword>
<evidence type="ECO:0000259" key="8">
    <source>
        <dbReference type="Pfam" id="PF16134"/>
    </source>
</evidence>
<feature type="region of interest" description="Disordered" evidence="5">
    <location>
        <begin position="670"/>
        <end position="693"/>
    </location>
</feature>
<feature type="region of interest" description="Disordered" evidence="5">
    <location>
        <begin position="1"/>
        <end position="131"/>
    </location>
</feature>
<dbReference type="InterPro" id="IPR040007">
    <property type="entry name" value="Tho2"/>
</dbReference>
<reference evidence="9 10" key="1">
    <citation type="submission" date="2021-02" db="EMBL/GenBank/DDBJ databases">
        <title>Genome assembly of Pseudopithomyces chartarum.</title>
        <authorList>
            <person name="Jauregui R."/>
            <person name="Singh J."/>
            <person name="Voisey C."/>
        </authorList>
    </citation>
    <scope>NUCLEOTIDE SEQUENCE [LARGE SCALE GENOMIC DNA]</scope>
    <source>
        <strain evidence="9 10">AGR01</strain>
    </source>
</reference>
<feature type="compositionally biased region" description="Basic and acidic residues" evidence="5">
    <location>
        <begin position="1772"/>
        <end position="1800"/>
    </location>
</feature>
<feature type="compositionally biased region" description="Basic and acidic residues" evidence="5">
    <location>
        <begin position="2251"/>
        <end position="2351"/>
    </location>
</feature>
<feature type="compositionally biased region" description="Basic residues" evidence="5">
    <location>
        <begin position="1"/>
        <end position="10"/>
    </location>
</feature>